<dbReference type="InterPro" id="IPR008920">
    <property type="entry name" value="TF_FadR/GntR_C"/>
</dbReference>
<evidence type="ECO:0000256" key="1">
    <source>
        <dbReference type="ARBA" id="ARBA00023015"/>
    </source>
</evidence>
<name>H0HWS3_9HYPH</name>
<dbReference type="Pfam" id="PF00392">
    <property type="entry name" value="GntR"/>
    <property type="match status" value="1"/>
</dbReference>
<dbReference type="InterPro" id="IPR036390">
    <property type="entry name" value="WH_DNA-bd_sf"/>
</dbReference>
<dbReference type="AlphaFoldDB" id="H0HWS3"/>
<evidence type="ECO:0000313" key="6">
    <source>
        <dbReference type="Proteomes" id="UP000003250"/>
    </source>
</evidence>
<dbReference type="InterPro" id="IPR036388">
    <property type="entry name" value="WH-like_DNA-bd_sf"/>
</dbReference>
<dbReference type="Proteomes" id="UP000003250">
    <property type="component" value="Unassembled WGS sequence"/>
</dbReference>
<keyword evidence="2" id="KW-0238">DNA-binding</keyword>
<dbReference type="OrthoDB" id="7846328at2"/>
<dbReference type="SUPFAM" id="SSF48008">
    <property type="entry name" value="GntR ligand-binding domain-like"/>
    <property type="match status" value="1"/>
</dbReference>
<feature type="domain" description="HTH gntR-type" evidence="4">
    <location>
        <begin position="16"/>
        <end position="83"/>
    </location>
</feature>
<gene>
    <name evidence="5" type="ORF">MAXJ12_23362</name>
</gene>
<reference evidence="5 6" key="1">
    <citation type="journal article" date="2012" name="J. Bacteriol.">
        <title>Draft Genome Sequence of Mesorhizobium alhagi CCNWXJ12-2T, a Novel Salt-Resistant Species Isolated from the Desert of Northwestern China.</title>
        <authorList>
            <person name="Zhou M."/>
            <person name="Chen W."/>
            <person name="Chen H."/>
            <person name="Wei G."/>
        </authorList>
    </citation>
    <scope>NUCLEOTIDE SEQUENCE [LARGE SCALE GENOMIC DNA]</scope>
    <source>
        <strain evidence="5 6">CCNWXJ12-2</strain>
    </source>
</reference>
<dbReference type="CDD" id="cd07377">
    <property type="entry name" value="WHTH_GntR"/>
    <property type="match status" value="1"/>
</dbReference>
<dbReference type="Gene3D" id="1.10.10.10">
    <property type="entry name" value="Winged helix-like DNA-binding domain superfamily/Winged helix DNA-binding domain"/>
    <property type="match status" value="1"/>
</dbReference>
<dbReference type="SMART" id="SM00345">
    <property type="entry name" value="HTH_GNTR"/>
    <property type="match status" value="1"/>
</dbReference>
<organism evidence="5 6">
    <name type="scientific">Mesorhizobium alhagi CCNWXJ12-2</name>
    <dbReference type="NCBI Taxonomy" id="1107882"/>
    <lineage>
        <taxon>Bacteria</taxon>
        <taxon>Pseudomonadati</taxon>
        <taxon>Pseudomonadota</taxon>
        <taxon>Alphaproteobacteria</taxon>
        <taxon>Hyphomicrobiales</taxon>
        <taxon>Phyllobacteriaceae</taxon>
        <taxon>Allomesorhizobium</taxon>
    </lineage>
</organism>
<dbReference type="PANTHER" id="PTHR43537:SF24">
    <property type="entry name" value="GLUCONATE OPERON TRANSCRIPTIONAL REPRESSOR"/>
    <property type="match status" value="1"/>
</dbReference>
<dbReference type="PANTHER" id="PTHR43537">
    <property type="entry name" value="TRANSCRIPTIONAL REGULATOR, GNTR FAMILY"/>
    <property type="match status" value="1"/>
</dbReference>
<evidence type="ECO:0000256" key="2">
    <source>
        <dbReference type="ARBA" id="ARBA00023125"/>
    </source>
</evidence>
<dbReference type="InterPro" id="IPR000524">
    <property type="entry name" value="Tscrpt_reg_HTH_GntR"/>
</dbReference>
<keyword evidence="3" id="KW-0804">Transcription</keyword>
<dbReference type="GO" id="GO:0003700">
    <property type="term" value="F:DNA-binding transcription factor activity"/>
    <property type="evidence" value="ECO:0007669"/>
    <property type="project" value="InterPro"/>
</dbReference>
<dbReference type="Pfam" id="PF07729">
    <property type="entry name" value="FCD"/>
    <property type="match status" value="1"/>
</dbReference>
<accession>H0HWS3</accession>
<dbReference type="PATRIC" id="fig|1107882.3.peg.4552"/>
<keyword evidence="6" id="KW-1185">Reference proteome</keyword>
<dbReference type="SMART" id="SM00895">
    <property type="entry name" value="FCD"/>
    <property type="match status" value="1"/>
</dbReference>
<sequence>MTAQTAPARGADRPRLSSSDQIVRDIVRGLYDGRFAAGQRLIEPDMMRLYAVSRGTVREALKRLAAEGVVSITAFRGAQIRHLSRAEATEILQLLEVTIGLAARLAAQNMAGSASRENFGAAYAHLASFADKEDSFDHVQARNRFYRAMTRAAGNRALARLIPSFQVHLIRTYLRRPAKERFADYRAMADAILSGDGDRAEAAGRRHLRHVIQALNAAPESIFAPAVSRQTDGMDDEEIDHD</sequence>
<dbReference type="GO" id="GO:0003677">
    <property type="term" value="F:DNA binding"/>
    <property type="evidence" value="ECO:0007669"/>
    <property type="project" value="UniProtKB-KW"/>
</dbReference>
<evidence type="ECO:0000313" key="5">
    <source>
        <dbReference type="EMBL" id="EHK54816.1"/>
    </source>
</evidence>
<dbReference type="PROSITE" id="PS50949">
    <property type="entry name" value="HTH_GNTR"/>
    <property type="match status" value="1"/>
</dbReference>
<dbReference type="RefSeq" id="WP_008838262.1">
    <property type="nucleotide sequence ID" value="NZ_AHAM01000189.1"/>
</dbReference>
<evidence type="ECO:0000256" key="3">
    <source>
        <dbReference type="ARBA" id="ARBA00023163"/>
    </source>
</evidence>
<dbReference type="EMBL" id="AHAM01000189">
    <property type="protein sequence ID" value="EHK54816.1"/>
    <property type="molecule type" value="Genomic_DNA"/>
</dbReference>
<proteinExistence type="predicted"/>
<protein>
    <submittedName>
        <fullName evidence="5">GntR family transcriptional regulator</fullName>
    </submittedName>
</protein>
<dbReference type="Gene3D" id="1.20.120.530">
    <property type="entry name" value="GntR ligand-binding domain-like"/>
    <property type="match status" value="1"/>
</dbReference>
<evidence type="ECO:0000259" key="4">
    <source>
        <dbReference type="PROSITE" id="PS50949"/>
    </source>
</evidence>
<keyword evidence="1" id="KW-0805">Transcription regulation</keyword>
<dbReference type="InterPro" id="IPR011711">
    <property type="entry name" value="GntR_C"/>
</dbReference>
<dbReference type="SUPFAM" id="SSF46785">
    <property type="entry name" value="Winged helix' DNA-binding domain"/>
    <property type="match status" value="1"/>
</dbReference>